<reference evidence="2 3" key="1">
    <citation type="journal article" date="2021" name="Int. J. Syst. Evol. Microbiol.">
        <title>Pseudomonas lactucae sp. nov., a pathogen causing bacterial rot of lettuce in Japan.</title>
        <authorList>
            <person name="Sawada H."/>
            <person name="Fujikawa T."/>
            <person name="Satou M."/>
        </authorList>
    </citation>
    <scope>NUCLEOTIDE SEQUENCE [LARGE SCALE GENOMIC DNA]</scope>
    <source>
        <strain evidence="2 3">MAFF 301381</strain>
    </source>
</reference>
<name>A0A9X0Y7R4_9PSED</name>
<proteinExistence type="predicted"/>
<dbReference type="PANTHER" id="PTHR12526:SF635">
    <property type="entry name" value="GLYCOSYL TRANSFERASE GROUP 1"/>
    <property type="match status" value="1"/>
</dbReference>
<dbReference type="Proteomes" id="UP001154860">
    <property type="component" value="Unassembled WGS sequence"/>
</dbReference>
<dbReference type="Gene3D" id="3.40.50.2000">
    <property type="entry name" value="Glycogen Phosphorylase B"/>
    <property type="match status" value="2"/>
</dbReference>
<dbReference type="EMBL" id="JAFHKJ010000014">
    <property type="protein sequence ID" value="MBN2975178.1"/>
    <property type="molecule type" value="Genomic_DNA"/>
</dbReference>
<evidence type="ECO:0000259" key="1">
    <source>
        <dbReference type="Pfam" id="PF13579"/>
    </source>
</evidence>
<evidence type="ECO:0000313" key="2">
    <source>
        <dbReference type="EMBL" id="MBN2975178.1"/>
    </source>
</evidence>
<reference evidence="2 3" key="2">
    <citation type="journal article" date="2023" name="Plant Pathol.">
        <title>Dismantling and reorganizing Pseudomonas marginalis sensu#lato.</title>
        <authorList>
            <person name="Sawada H."/>
            <person name="Fujikawa T."/>
            <person name="Satou M."/>
        </authorList>
    </citation>
    <scope>NUCLEOTIDE SEQUENCE [LARGE SCALE GENOMIC DNA]</scope>
    <source>
        <strain evidence="2 3">MAFF 301381</strain>
    </source>
</reference>
<feature type="domain" description="Glycosyltransferase subfamily 4-like N-terminal" evidence="1">
    <location>
        <begin position="27"/>
        <end position="146"/>
    </location>
</feature>
<dbReference type="PANTHER" id="PTHR12526">
    <property type="entry name" value="GLYCOSYLTRANSFERASE"/>
    <property type="match status" value="1"/>
</dbReference>
<dbReference type="AlphaFoldDB" id="A0A9X0Y7R4"/>
<sequence>MSSSLLPYRAPRILLCVHQFFPTFGAGTEVLVLSTAKAMLSIGYDVRIVTGALREGQGYSSDTYEYQGLIVHRIWTPYRQGQFTTETVLEEYYNQSLVPEFEAILDSFVPDLVHFFHFKNLTLSCLKSCLQRKVPTVFTPTDYWLACRTCQLLKPWGSSECLGPGPRAENCLKHLLINTNKRFVVTLAKKTPSLLISLIFRLFSHLPITKLTRYRRVFIDLKNRNSAITSYLSKIDLILPPTQSLESLLLANNIPRAKIQALRYAIEAPVTTRDLIAREHFRSQDFTIGFIGTLVAHKGCHVLLDAIKAINNRNVVVRIYGNTEHYPDYVASLKALSAGDQRIQFAGTFAHDLIGDVMAELDTLVIPSIWRENAPLVLLNAVASGTPVIASDVTGITEYLSTEDNVELFPAGDSQALAHILESRINSITEINGSHRTPRIAGSPLKMYAKALDEAYIRLMKRPYEKKENV</sequence>
<dbReference type="Pfam" id="PF13692">
    <property type="entry name" value="Glyco_trans_1_4"/>
    <property type="match status" value="1"/>
</dbReference>
<evidence type="ECO:0000313" key="3">
    <source>
        <dbReference type="Proteomes" id="UP001154860"/>
    </source>
</evidence>
<dbReference type="SUPFAM" id="SSF53756">
    <property type="entry name" value="UDP-Glycosyltransferase/glycogen phosphorylase"/>
    <property type="match status" value="1"/>
</dbReference>
<accession>A0A9X0Y7R4</accession>
<organism evidence="2 3">
    <name type="scientific">Pseudomonas lactucae</name>
    <dbReference type="NCBI Taxonomy" id="2813360"/>
    <lineage>
        <taxon>Bacteria</taxon>
        <taxon>Pseudomonadati</taxon>
        <taxon>Pseudomonadota</taxon>
        <taxon>Gammaproteobacteria</taxon>
        <taxon>Pseudomonadales</taxon>
        <taxon>Pseudomonadaceae</taxon>
        <taxon>Pseudomonas</taxon>
    </lineage>
</organism>
<dbReference type="InterPro" id="IPR028098">
    <property type="entry name" value="Glyco_trans_4-like_N"/>
</dbReference>
<gene>
    <name evidence="2" type="ORF">JWR99_03960</name>
</gene>
<dbReference type="GO" id="GO:0016757">
    <property type="term" value="F:glycosyltransferase activity"/>
    <property type="evidence" value="ECO:0007669"/>
    <property type="project" value="TreeGrafter"/>
</dbReference>
<protein>
    <submittedName>
        <fullName evidence="2">Glycosyltransferase</fullName>
    </submittedName>
</protein>
<keyword evidence="3" id="KW-1185">Reference proteome</keyword>
<comment type="caution">
    <text evidence="2">The sequence shown here is derived from an EMBL/GenBank/DDBJ whole genome shotgun (WGS) entry which is preliminary data.</text>
</comment>
<dbReference type="Pfam" id="PF13579">
    <property type="entry name" value="Glyco_trans_4_4"/>
    <property type="match status" value="1"/>
</dbReference>
<dbReference type="RefSeq" id="WP_205489905.1">
    <property type="nucleotide sequence ID" value="NZ_JAFHKI010000051.1"/>
</dbReference>